<evidence type="ECO:0000313" key="2">
    <source>
        <dbReference type="Proteomes" id="UP000178570"/>
    </source>
</evidence>
<sequence length="83" mass="8827">MILTPPTQSTNVATALVKEKNGKKVKLSVTTGNGESSVFDFEIGTPRAPVDVQGQLQNAGVAAMFRVELDARGSKLIQILPDM</sequence>
<evidence type="ECO:0000313" key="1">
    <source>
        <dbReference type="EMBL" id="OGY40065.1"/>
    </source>
</evidence>
<gene>
    <name evidence="1" type="ORF">A2570_01520</name>
</gene>
<name>A0A1G1XJ15_9BACT</name>
<dbReference type="Proteomes" id="UP000178570">
    <property type="component" value="Unassembled WGS sequence"/>
</dbReference>
<accession>A0A1G1XJ15</accession>
<dbReference type="EMBL" id="MHHY01000011">
    <property type="protein sequence ID" value="OGY40065.1"/>
    <property type="molecule type" value="Genomic_DNA"/>
</dbReference>
<comment type="caution">
    <text evidence="1">The sequence shown here is derived from an EMBL/GenBank/DDBJ whole genome shotgun (WGS) entry which is preliminary data.</text>
</comment>
<organism evidence="1 2">
    <name type="scientific">Candidatus Brennerbacteria bacterium RIFOXYD1_FULL_41_16</name>
    <dbReference type="NCBI Taxonomy" id="1797529"/>
    <lineage>
        <taxon>Bacteria</taxon>
        <taxon>Candidatus Brenneribacteriota</taxon>
    </lineage>
</organism>
<dbReference type="STRING" id="1797529.A2570_01520"/>
<proteinExistence type="predicted"/>
<dbReference type="AlphaFoldDB" id="A0A1G1XJ15"/>
<protein>
    <submittedName>
        <fullName evidence="1">Uncharacterized protein</fullName>
    </submittedName>
</protein>
<reference evidence="1 2" key="1">
    <citation type="journal article" date="2016" name="Nat. Commun.">
        <title>Thousands of microbial genomes shed light on interconnected biogeochemical processes in an aquifer system.</title>
        <authorList>
            <person name="Anantharaman K."/>
            <person name="Brown C.T."/>
            <person name="Hug L.A."/>
            <person name="Sharon I."/>
            <person name="Castelle C.J."/>
            <person name="Probst A.J."/>
            <person name="Thomas B.C."/>
            <person name="Singh A."/>
            <person name="Wilkins M.J."/>
            <person name="Karaoz U."/>
            <person name="Brodie E.L."/>
            <person name="Williams K.H."/>
            <person name="Hubbard S.S."/>
            <person name="Banfield J.F."/>
        </authorList>
    </citation>
    <scope>NUCLEOTIDE SEQUENCE [LARGE SCALE GENOMIC DNA]</scope>
</reference>